<accession>A0A6M8B8D1</accession>
<protein>
    <recommendedName>
        <fullName evidence="4">Alpha/beta hydrolase</fullName>
    </recommendedName>
</protein>
<name>A0A6M8B8D1_9CYAN</name>
<evidence type="ECO:0000313" key="2">
    <source>
        <dbReference type="EMBL" id="QKD80830.1"/>
    </source>
</evidence>
<dbReference type="AlphaFoldDB" id="A0A6M8B8D1"/>
<dbReference type="RefSeq" id="WP_172353262.1">
    <property type="nucleotide sequence ID" value="NZ_CP053661.1"/>
</dbReference>
<evidence type="ECO:0000256" key="1">
    <source>
        <dbReference type="SAM" id="SignalP"/>
    </source>
</evidence>
<reference evidence="2 3" key="1">
    <citation type="submission" date="2020-05" db="EMBL/GenBank/DDBJ databases">
        <title>Complete genome sequence of of a novel Thermoleptolyngbya strain isolated from hot springs of Ganzi, Sichuan China.</title>
        <authorList>
            <person name="Tang J."/>
            <person name="Daroch M."/>
            <person name="Li L."/>
            <person name="Waleron K."/>
            <person name="Waleron M."/>
            <person name="Waleron M."/>
        </authorList>
    </citation>
    <scope>NUCLEOTIDE SEQUENCE [LARGE SCALE GENOMIC DNA]</scope>
    <source>
        <strain evidence="2 3">PKUAC-SCTA183</strain>
    </source>
</reference>
<dbReference type="Proteomes" id="UP000505210">
    <property type="component" value="Chromosome"/>
</dbReference>
<organism evidence="2 3">
    <name type="scientific">Thermoleptolyngbya sichuanensis A183</name>
    <dbReference type="NCBI Taxonomy" id="2737172"/>
    <lineage>
        <taxon>Bacteria</taxon>
        <taxon>Bacillati</taxon>
        <taxon>Cyanobacteriota</taxon>
        <taxon>Cyanophyceae</taxon>
        <taxon>Oculatellales</taxon>
        <taxon>Oculatellaceae</taxon>
        <taxon>Thermoleptolyngbya</taxon>
        <taxon>Thermoleptolyngbya sichuanensis</taxon>
    </lineage>
</organism>
<feature type="signal peptide" evidence="1">
    <location>
        <begin position="1"/>
        <end position="30"/>
    </location>
</feature>
<feature type="chain" id="PRO_5026741786" description="Alpha/beta hydrolase" evidence="1">
    <location>
        <begin position="31"/>
        <end position="239"/>
    </location>
</feature>
<keyword evidence="3" id="KW-1185">Reference proteome</keyword>
<evidence type="ECO:0000313" key="3">
    <source>
        <dbReference type="Proteomes" id="UP000505210"/>
    </source>
</evidence>
<evidence type="ECO:0008006" key="4">
    <source>
        <dbReference type="Google" id="ProtNLM"/>
    </source>
</evidence>
<sequence>MPWTLPKIFPALTVLSALALPSLALRPGFAADPPSPQRSNALQRLEQMFSPEIQSTIGACLEQGKVDVAAGPTSSGAVRCGDGSTTSVPYAAYVATVSDVLTASSLVGFRAVLQSNSGVSPEMLRMFVNSPQGGIVLRQAVQTAITQSELLPATATASTDILTDAVLTRLLPSLQDPTTLDTLLGTPEQYSQVVREFCTAPGMSVEQAKSRLPLNELQLYAICIQESGVADEVLRLGGR</sequence>
<gene>
    <name evidence="2" type="ORF">HPC62_00385</name>
</gene>
<keyword evidence="1" id="KW-0732">Signal</keyword>
<dbReference type="EMBL" id="CP053661">
    <property type="protein sequence ID" value="QKD80830.1"/>
    <property type="molecule type" value="Genomic_DNA"/>
</dbReference>
<dbReference type="KEGG" id="theu:HPC62_00385"/>
<proteinExistence type="predicted"/>